<dbReference type="Proteomes" id="UP000501690">
    <property type="component" value="Linkage Group LG3"/>
</dbReference>
<proteinExistence type="predicted"/>
<protein>
    <submittedName>
        <fullName evidence="1">Uncharacterized protein</fullName>
    </submittedName>
</protein>
<keyword evidence="2" id="KW-1185">Reference proteome</keyword>
<organism evidence="1 2">
    <name type="scientific">Vigna unguiculata</name>
    <name type="common">Cowpea</name>
    <dbReference type="NCBI Taxonomy" id="3917"/>
    <lineage>
        <taxon>Eukaryota</taxon>
        <taxon>Viridiplantae</taxon>
        <taxon>Streptophyta</taxon>
        <taxon>Embryophyta</taxon>
        <taxon>Tracheophyta</taxon>
        <taxon>Spermatophyta</taxon>
        <taxon>Magnoliopsida</taxon>
        <taxon>eudicotyledons</taxon>
        <taxon>Gunneridae</taxon>
        <taxon>Pentapetalae</taxon>
        <taxon>rosids</taxon>
        <taxon>fabids</taxon>
        <taxon>Fabales</taxon>
        <taxon>Fabaceae</taxon>
        <taxon>Papilionoideae</taxon>
        <taxon>50 kb inversion clade</taxon>
        <taxon>NPAAA clade</taxon>
        <taxon>indigoferoid/millettioid clade</taxon>
        <taxon>Phaseoleae</taxon>
        <taxon>Vigna</taxon>
    </lineage>
</organism>
<evidence type="ECO:0000313" key="1">
    <source>
        <dbReference type="EMBL" id="QCD86200.1"/>
    </source>
</evidence>
<sequence length="114" mass="13074">MWLPLLDSITTDCETLHTVHHQSHTVSRPSTYHRARRAVITSGGRRAVITSRGRRAIHPRCRAVSVHLRRRPVVSSLRRRAVIGSLSSSRSHRRVYVLWSFDEDVWISNAGNSR</sequence>
<dbReference type="AlphaFoldDB" id="A0A4D6LCJ6"/>
<evidence type="ECO:0000313" key="2">
    <source>
        <dbReference type="Proteomes" id="UP000501690"/>
    </source>
</evidence>
<accession>A0A4D6LCJ6</accession>
<reference evidence="1 2" key="1">
    <citation type="submission" date="2019-04" db="EMBL/GenBank/DDBJ databases">
        <title>An improved genome assembly and genetic linkage map for asparagus bean, Vigna unguiculata ssp. sesquipedialis.</title>
        <authorList>
            <person name="Xia Q."/>
            <person name="Zhang R."/>
            <person name="Dong Y."/>
        </authorList>
    </citation>
    <scope>NUCLEOTIDE SEQUENCE [LARGE SCALE GENOMIC DNA]</scope>
    <source>
        <tissue evidence="1">Leaf</tissue>
    </source>
</reference>
<name>A0A4D6LCJ6_VIGUN</name>
<dbReference type="EMBL" id="CP039347">
    <property type="protein sequence ID" value="QCD86200.1"/>
    <property type="molecule type" value="Genomic_DNA"/>
</dbReference>
<gene>
    <name evidence="1" type="ORF">DEO72_LG3g721</name>
</gene>